<protein>
    <submittedName>
        <fullName evidence="4">DUF2939 domain-containing protein</fullName>
    </submittedName>
</protein>
<evidence type="ECO:0000256" key="2">
    <source>
        <dbReference type="SAM" id="Phobius"/>
    </source>
</evidence>
<feature type="region of interest" description="Disordered" evidence="1">
    <location>
        <begin position="316"/>
        <end position="335"/>
    </location>
</feature>
<dbReference type="KEGG" id="blep:AL038_08815"/>
<name>A0A2N9YHM2_9GAMM</name>
<evidence type="ECO:0000259" key="3">
    <source>
        <dbReference type="Pfam" id="PF13827"/>
    </source>
</evidence>
<dbReference type="Pfam" id="PF13827">
    <property type="entry name" value="DUF4189"/>
    <property type="match status" value="1"/>
</dbReference>
<feature type="transmembrane region" description="Helical" evidence="2">
    <location>
        <begin position="131"/>
        <end position="153"/>
    </location>
</feature>
<dbReference type="EMBL" id="CP018889">
    <property type="protein sequence ID" value="AUI69963.1"/>
    <property type="molecule type" value="Genomic_DNA"/>
</dbReference>
<gene>
    <name evidence="4" type="ORF">BLE401_15495</name>
</gene>
<dbReference type="RefSeq" id="WP_062151932.1">
    <property type="nucleotide sequence ID" value="NZ_CP012373.2"/>
</dbReference>
<sequence length="440" mass="48116">MTETRYKVVFRGEIQQEKTIEQVKIQLAQITKQSPEKIELLFSGKPITVLKEADEVTAKRYQTAFHKAGAICYVRAITAPNTVVTPDAIPPKNPTPKKIPSSRAVVKKVPATTSEDIFNTAEESPRKKGSVVFISIILLVILVAGAFFATPYLTVWNMKKAYSARDAATLNSYVDFPTLRLNLKSQLSALIDKEIKGTPVNSGASPREAAQAATSFAMAKPLLEPLIDQFIVPETVEKLLAEKVPEKEAQSLNSSMEKIKLSYDGISSFLVTTEVEGKAITVVFARVDVINWHVVDVRLPTDGIDLPTEMGTPSVNAEEEVPAEPVAEPVSPTESEIKPNAYGALAYSTTSGMHGLSSQKSSQAEAEQEANNRCNSLTAKKDCQVLSMINNACIALAKASDATIFGWAWNNTQLEAEERAMRDCQERSVDCRLQQSFCSK</sequence>
<dbReference type="Proteomes" id="UP000234271">
    <property type="component" value="Chromosome"/>
</dbReference>
<evidence type="ECO:0000256" key="1">
    <source>
        <dbReference type="SAM" id="MobiDB-lite"/>
    </source>
</evidence>
<accession>A0A2N9YHM2</accession>
<feature type="domain" description="DUF4189" evidence="3">
    <location>
        <begin position="342"/>
        <end position="438"/>
    </location>
</feature>
<reference evidence="5" key="1">
    <citation type="submission" date="2016-12" db="EMBL/GenBank/DDBJ databases">
        <title>Complete Genome Sequence of Beggiatoa leptomitiformis D-401.</title>
        <authorList>
            <person name="Fomenkov A."/>
            <person name="Vincze T."/>
            <person name="Grabovich M."/>
            <person name="Anton B.P."/>
            <person name="Dubinina G."/>
            <person name="Orlova M."/>
            <person name="Belousova E."/>
            <person name="Roberts R.J."/>
        </authorList>
    </citation>
    <scope>NUCLEOTIDE SEQUENCE [LARGE SCALE GENOMIC DNA]</scope>
    <source>
        <strain evidence="5">D-401</strain>
    </source>
</reference>
<evidence type="ECO:0000313" key="4">
    <source>
        <dbReference type="EMBL" id="AUI69963.1"/>
    </source>
</evidence>
<proteinExistence type="predicted"/>
<dbReference type="InterPro" id="IPR021330">
    <property type="entry name" value="DUF2939"/>
</dbReference>
<feature type="compositionally biased region" description="Low complexity" evidence="1">
    <location>
        <begin position="323"/>
        <end position="334"/>
    </location>
</feature>
<dbReference type="OrthoDB" id="6402943at2"/>
<evidence type="ECO:0000313" key="5">
    <source>
        <dbReference type="Proteomes" id="UP000234271"/>
    </source>
</evidence>
<keyword evidence="5" id="KW-1185">Reference proteome</keyword>
<dbReference type="Pfam" id="PF11159">
    <property type="entry name" value="DUF2939"/>
    <property type="match status" value="1"/>
</dbReference>
<organism evidence="4 5">
    <name type="scientific">Beggiatoa leptomitoformis</name>
    <dbReference type="NCBI Taxonomy" id="288004"/>
    <lineage>
        <taxon>Bacteria</taxon>
        <taxon>Pseudomonadati</taxon>
        <taxon>Pseudomonadota</taxon>
        <taxon>Gammaproteobacteria</taxon>
        <taxon>Thiotrichales</taxon>
        <taxon>Thiotrichaceae</taxon>
        <taxon>Beggiatoa</taxon>
    </lineage>
</organism>
<keyword evidence="2" id="KW-0472">Membrane</keyword>
<dbReference type="InterPro" id="IPR025240">
    <property type="entry name" value="DUF4189"/>
</dbReference>
<dbReference type="AlphaFoldDB" id="A0A2N9YHM2"/>
<keyword evidence="2" id="KW-0812">Transmembrane</keyword>
<keyword evidence="2" id="KW-1133">Transmembrane helix</keyword>